<dbReference type="RefSeq" id="WP_066893684.1">
    <property type="nucleotide sequence ID" value="NZ_LZDN01000039.1"/>
</dbReference>
<dbReference type="EMBL" id="LZDN01000039">
    <property type="protein sequence ID" value="OBX49459.1"/>
    <property type="molecule type" value="Genomic_DNA"/>
</dbReference>
<protein>
    <submittedName>
        <fullName evidence="1">Uncharacterized protein</fullName>
    </submittedName>
</protein>
<gene>
    <name evidence="1" type="ORF">A9Z60_03565</name>
</gene>
<organism evidence="1 2">
    <name type="scientific">Moraxella nonliquefaciens</name>
    <dbReference type="NCBI Taxonomy" id="478"/>
    <lineage>
        <taxon>Bacteria</taxon>
        <taxon>Pseudomonadati</taxon>
        <taxon>Pseudomonadota</taxon>
        <taxon>Gammaproteobacteria</taxon>
        <taxon>Moraxellales</taxon>
        <taxon>Moraxellaceae</taxon>
        <taxon>Moraxella</taxon>
    </lineage>
</organism>
<name>A0A1B8PIP2_MORNO</name>
<sequence>MIYLTKQKPIKGLSYLHYDGSLFIDTDNVNSMACALLDPKQFMIDGSSPYIVKPNPNELLVIYDNKLKTFDLGYWIDDTHSFLIRETGQEIYSKDLYYQTISWDFME</sequence>
<evidence type="ECO:0000313" key="1">
    <source>
        <dbReference type="EMBL" id="OBX49459.1"/>
    </source>
</evidence>
<proteinExistence type="predicted"/>
<evidence type="ECO:0000313" key="2">
    <source>
        <dbReference type="Proteomes" id="UP000092671"/>
    </source>
</evidence>
<accession>A0A1B8PIP2</accession>
<reference evidence="1 2" key="1">
    <citation type="submission" date="2016-06" db="EMBL/GenBank/DDBJ databases">
        <title>Draft genome of Moraxella nonliquefaciens CCUG 60284.</title>
        <authorList>
            <person name="Salva-Serra F."/>
            <person name="Engstrom-Jakobsson H."/>
            <person name="Thorell K."/>
            <person name="Gonzales-Siles L."/>
            <person name="Karlsson R."/>
            <person name="Boulund F."/>
            <person name="Engstrand L."/>
            <person name="Kristiansson E."/>
            <person name="Moore E."/>
        </authorList>
    </citation>
    <scope>NUCLEOTIDE SEQUENCE [LARGE SCALE GENOMIC DNA]</scope>
    <source>
        <strain evidence="1 2">CCUG 60284</strain>
    </source>
</reference>
<comment type="caution">
    <text evidence="1">The sequence shown here is derived from an EMBL/GenBank/DDBJ whole genome shotgun (WGS) entry which is preliminary data.</text>
</comment>
<dbReference type="AlphaFoldDB" id="A0A1B8PIP2"/>
<dbReference type="Proteomes" id="UP000092671">
    <property type="component" value="Unassembled WGS sequence"/>
</dbReference>